<organism evidence="2 3">
    <name type="scientific">Maribacter algarum</name>
    <name type="common">ex Zhang et al. 2020</name>
    <dbReference type="NCBI Taxonomy" id="2578118"/>
    <lineage>
        <taxon>Bacteria</taxon>
        <taxon>Pseudomonadati</taxon>
        <taxon>Bacteroidota</taxon>
        <taxon>Flavobacteriia</taxon>
        <taxon>Flavobacteriales</taxon>
        <taxon>Flavobacteriaceae</taxon>
        <taxon>Maribacter</taxon>
    </lineage>
</organism>
<dbReference type="OrthoDB" id="1202506at2"/>
<sequence length="119" mass="13594">MTKNNKPMFKLEDKIESSASKIDLIKNLIFGETIQAYDKEFDALKKDILQKKKVLEDLVEEIRADLNTTMDSVSTDLNIRITELEKNLENKIEDIGEEVVNRKVLGKLLVELGEKIGSK</sequence>
<dbReference type="EMBL" id="VATY01000001">
    <property type="protein sequence ID" value="TMM59068.1"/>
    <property type="molecule type" value="Genomic_DNA"/>
</dbReference>
<protein>
    <submittedName>
        <fullName evidence="2">Fructose 1,6-bisphosphatase</fullName>
    </submittedName>
</protein>
<evidence type="ECO:0000256" key="1">
    <source>
        <dbReference type="SAM" id="Coils"/>
    </source>
</evidence>
<keyword evidence="3" id="KW-1185">Reference proteome</keyword>
<evidence type="ECO:0000313" key="2">
    <source>
        <dbReference type="EMBL" id="TMM59068.1"/>
    </source>
</evidence>
<keyword evidence="1" id="KW-0175">Coiled coil</keyword>
<comment type="caution">
    <text evidence="2">The sequence shown here is derived from an EMBL/GenBank/DDBJ whole genome shotgun (WGS) entry which is preliminary data.</text>
</comment>
<reference evidence="2 3" key="1">
    <citation type="submission" date="2019-05" db="EMBL/GenBank/DDBJ databases">
        <authorList>
            <person name="Zhang J.-Y."/>
            <person name="Feg X."/>
            <person name="Du Z.-J."/>
        </authorList>
    </citation>
    <scope>NUCLEOTIDE SEQUENCE [LARGE SCALE GENOMIC DNA]</scope>
    <source>
        <strain evidence="2 3">RZ26</strain>
    </source>
</reference>
<dbReference type="RefSeq" id="WP_138657058.1">
    <property type="nucleotide sequence ID" value="NZ_VATY01000001.1"/>
</dbReference>
<feature type="coiled-coil region" evidence="1">
    <location>
        <begin position="41"/>
        <end position="94"/>
    </location>
</feature>
<proteinExistence type="predicted"/>
<evidence type="ECO:0000313" key="3">
    <source>
        <dbReference type="Proteomes" id="UP000310314"/>
    </source>
</evidence>
<dbReference type="Proteomes" id="UP000310314">
    <property type="component" value="Unassembled WGS sequence"/>
</dbReference>
<accession>A0A5S3PVY9</accession>
<name>A0A5S3PVY9_9FLAO</name>
<gene>
    <name evidence="2" type="ORF">FEE95_06440</name>
</gene>
<dbReference type="AlphaFoldDB" id="A0A5S3PVY9"/>